<keyword evidence="5" id="KW-1003">Cell membrane</keyword>
<dbReference type="EC" id="1.16.1.9" evidence="3"/>
<dbReference type="OrthoDB" id="3944240at2759"/>
<dbReference type="PANTHER" id="PTHR32361">
    <property type="entry name" value="FERRIC/CUPRIC REDUCTASE TRANSMEMBRANE COMPONENT"/>
    <property type="match status" value="1"/>
</dbReference>
<evidence type="ECO:0000313" key="17">
    <source>
        <dbReference type="Proteomes" id="UP000887226"/>
    </source>
</evidence>
<dbReference type="CDD" id="cd06186">
    <property type="entry name" value="NOX_Duox_like_FAD_NADP"/>
    <property type="match status" value="1"/>
</dbReference>
<name>A0A9P7Z9N5_9HELO</name>
<dbReference type="PANTHER" id="PTHR32361:SF9">
    <property type="entry name" value="FERRIC REDUCTASE TRANSMEMBRANE COMPONENT 3-RELATED"/>
    <property type="match status" value="1"/>
</dbReference>
<dbReference type="SFLD" id="SFLDS00052">
    <property type="entry name" value="Ferric_Reductase_Domain"/>
    <property type="match status" value="1"/>
</dbReference>
<sequence>MVMTAGVPSLFWMQDVYWAFVASALGAAVFGNFFNQILYRQRMAARRNSPSPAKPTTLTFKIQATIAAIVREFSNYSLPVTIGKKRFYLPTMGPITIMLGYVILIVVASLYKFNTKNWVQWEDIGYRSGFIAISQLPLITLLSGKRNLIGLFAGVGHERLNWLHRWVSRALFLTVLIHMGFWLSDWAKFDYILIKITTDSITRKGLAAGSILAWIVLSSFAPIRGLSYQFFVVQHIISWVGFMVALHMHVPAENLQWIWVAVGFWAFDRVVRAAYLAYNNFGLLHKSGNGVLACRASFEPLDQHHVRISIANPPITWKAGQHIFLACHPLAPLTSHPFTVASLPQDGKMEFIVQAKGGATKRFVRYAEKNSSLPNSMPRKSDRAVLIDGPYSRIRPLRQFDSVVLVAGSTGATFTVPLMRDIVEQWKGTDSCQTSRFRLEPAPGAVTRHIKFIWCLKRSTSVSWFGRELDKVAKDVETLRNQGYDIAVDMTVYVTCDEEMTSARSSNDNEKLKSGIEVIGERPTSRKGDEKPSVTENEKKMSVLISSGASSIDGTANGCCCTRVVEEDATVAPCCCGTAPSQRSSTSISNSFKKPSKRCVDAKIQVMSGRPNIAGIVRKEAELALGEMAVVVCGPPGMVQTTRNAVVSISDERAVHKGTGAQGIYVHAECFGYA</sequence>
<feature type="transmembrane region" description="Helical" evidence="14">
    <location>
        <begin position="87"/>
        <end position="111"/>
    </location>
</feature>
<evidence type="ECO:0000256" key="2">
    <source>
        <dbReference type="ARBA" id="ARBA00006278"/>
    </source>
</evidence>
<comment type="catalytic activity">
    <reaction evidence="13">
        <text>2 a Fe(II)-siderophore + NADP(+) + H(+) = 2 a Fe(III)-siderophore + NADPH</text>
        <dbReference type="Rhea" id="RHEA:28795"/>
        <dbReference type="Rhea" id="RHEA-COMP:11342"/>
        <dbReference type="Rhea" id="RHEA-COMP:11344"/>
        <dbReference type="ChEBI" id="CHEBI:15378"/>
        <dbReference type="ChEBI" id="CHEBI:29033"/>
        <dbReference type="ChEBI" id="CHEBI:29034"/>
        <dbReference type="ChEBI" id="CHEBI:57783"/>
        <dbReference type="ChEBI" id="CHEBI:58349"/>
        <dbReference type="EC" id="1.16.1.9"/>
    </reaction>
</comment>
<evidence type="ECO:0000313" key="16">
    <source>
        <dbReference type="EMBL" id="KAG9247443.1"/>
    </source>
</evidence>
<comment type="caution">
    <text evidence="16">The sequence shown here is derived from an EMBL/GenBank/DDBJ whole genome shotgun (WGS) entry which is preliminary data.</text>
</comment>
<keyword evidence="7" id="KW-0249">Electron transport</keyword>
<dbReference type="Pfam" id="PF08022">
    <property type="entry name" value="FAD_binding_8"/>
    <property type="match status" value="1"/>
</dbReference>
<evidence type="ECO:0000256" key="8">
    <source>
        <dbReference type="ARBA" id="ARBA00022989"/>
    </source>
</evidence>
<dbReference type="InterPro" id="IPR013112">
    <property type="entry name" value="FAD-bd_8"/>
</dbReference>
<dbReference type="SUPFAM" id="SSF63380">
    <property type="entry name" value="Riboflavin synthase domain-like"/>
    <property type="match status" value="1"/>
</dbReference>
<dbReference type="GO" id="GO:0052851">
    <property type="term" value="F:ferric-chelate reductase (NADPH) activity"/>
    <property type="evidence" value="ECO:0007669"/>
    <property type="project" value="UniProtKB-EC"/>
</dbReference>
<dbReference type="Proteomes" id="UP000887226">
    <property type="component" value="Unassembled WGS sequence"/>
</dbReference>
<evidence type="ECO:0000256" key="3">
    <source>
        <dbReference type="ARBA" id="ARBA00012668"/>
    </source>
</evidence>
<dbReference type="InterPro" id="IPR013130">
    <property type="entry name" value="Fe3_Rdtase_TM_dom"/>
</dbReference>
<dbReference type="GO" id="GO:0005886">
    <property type="term" value="C:plasma membrane"/>
    <property type="evidence" value="ECO:0007669"/>
    <property type="project" value="UniProtKB-SubCell"/>
</dbReference>
<proteinExistence type="inferred from homology"/>
<evidence type="ECO:0000256" key="6">
    <source>
        <dbReference type="ARBA" id="ARBA00022692"/>
    </source>
</evidence>
<gene>
    <name evidence="16" type="ORF">BJ878DRAFT_414826</name>
</gene>
<keyword evidence="11 14" id="KW-0472">Membrane</keyword>
<dbReference type="InterPro" id="IPR051410">
    <property type="entry name" value="Ferric/Cupric_Reductase"/>
</dbReference>
<dbReference type="PROSITE" id="PS51384">
    <property type="entry name" value="FAD_FR"/>
    <property type="match status" value="1"/>
</dbReference>
<comment type="similarity">
    <text evidence="2">Belongs to the ferric reductase (FRE) family.</text>
</comment>
<evidence type="ECO:0000256" key="7">
    <source>
        <dbReference type="ARBA" id="ARBA00022982"/>
    </source>
</evidence>
<evidence type="ECO:0000256" key="9">
    <source>
        <dbReference type="ARBA" id="ARBA00023002"/>
    </source>
</evidence>
<dbReference type="SUPFAM" id="SSF52343">
    <property type="entry name" value="Ferredoxin reductase-like, C-terminal NADP-linked domain"/>
    <property type="match status" value="1"/>
</dbReference>
<keyword evidence="17" id="KW-1185">Reference proteome</keyword>
<evidence type="ECO:0000256" key="10">
    <source>
        <dbReference type="ARBA" id="ARBA00023065"/>
    </source>
</evidence>
<dbReference type="Gene3D" id="3.40.50.80">
    <property type="entry name" value="Nucleotide-binding domain of ferredoxin-NADP reductase (FNR) module"/>
    <property type="match status" value="1"/>
</dbReference>
<feature type="transmembrane region" description="Helical" evidence="14">
    <location>
        <begin position="16"/>
        <end position="39"/>
    </location>
</feature>
<evidence type="ECO:0000256" key="1">
    <source>
        <dbReference type="ARBA" id="ARBA00004651"/>
    </source>
</evidence>
<dbReference type="AlphaFoldDB" id="A0A9P7Z9N5"/>
<dbReference type="InterPro" id="IPR017938">
    <property type="entry name" value="Riboflavin_synthase-like_b-brl"/>
</dbReference>
<keyword evidence="6 14" id="KW-0812">Transmembrane</keyword>
<dbReference type="Pfam" id="PF08030">
    <property type="entry name" value="NAD_binding_6"/>
    <property type="match status" value="1"/>
</dbReference>
<organism evidence="16 17">
    <name type="scientific">Calycina marina</name>
    <dbReference type="NCBI Taxonomy" id="1763456"/>
    <lineage>
        <taxon>Eukaryota</taxon>
        <taxon>Fungi</taxon>
        <taxon>Dikarya</taxon>
        <taxon>Ascomycota</taxon>
        <taxon>Pezizomycotina</taxon>
        <taxon>Leotiomycetes</taxon>
        <taxon>Helotiales</taxon>
        <taxon>Pezizellaceae</taxon>
        <taxon>Calycina</taxon>
    </lineage>
</organism>
<evidence type="ECO:0000256" key="4">
    <source>
        <dbReference type="ARBA" id="ARBA00022448"/>
    </source>
</evidence>
<keyword evidence="9" id="KW-0560">Oxidoreductase</keyword>
<evidence type="ECO:0000256" key="12">
    <source>
        <dbReference type="ARBA" id="ARBA00023180"/>
    </source>
</evidence>
<accession>A0A9P7Z9N5</accession>
<keyword evidence="12" id="KW-0325">Glycoprotein</keyword>
<comment type="subcellular location">
    <subcellularLocation>
        <location evidence="1">Cell membrane</location>
        <topology evidence="1">Multi-pass membrane protein</topology>
    </subcellularLocation>
</comment>
<keyword evidence="8 14" id="KW-1133">Transmembrane helix</keyword>
<protein>
    <recommendedName>
        <fullName evidence="3">ferric-chelate reductase (NADPH)</fullName>
        <ecNumber evidence="3">1.16.1.9</ecNumber>
    </recommendedName>
</protein>
<keyword evidence="10" id="KW-0406">Ion transport</keyword>
<dbReference type="EMBL" id="MU253772">
    <property type="protein sequence ID" value="KAG9247443.1"/>
    <property type="molecule type" value="Genomic_DNA"/>
</dbReference>
<evidence type="ECO:0000256" key="11">
    <source>
        <dbReference type="ARBA" id="ARBA00023136"/>
    </source>
</evidence>
<evidence type="ECO:0000259" key="15">
    <source>
        <dbReference type="PROSITE" id="PS51384"/>
    </source>
</evidence>
<feature type="transmembrane region" description="Helical" evidence="14">
    <location>
        <begin position="205"/>
        <end position="223"/>
    </location>
</feature>
<evidence type="ECO:0000256" key="13">
    <source>
        <dbReference type="ARBA" id="ARBA00048483"/>
    </source>
</evidence>
<dbReference type="InterPro" id="IPR017927">
    <property type="entry name" value="FAD-bd_FR_type"/>
</dbReference>
<dbReference type="GO" id="GO:0006879">
    <property type="term" value="P:intracellular iron ion homeostasis"/>
    <property type="evidence" value="ECO:0007669"/>
    <property type="project" value="TreeGrafter"/>
</dbReference>
<evidence type="ECO:0000256" key="5">
    <source>
        <dbReference type="ARBA" id="ARBA00022475"/>
    </source>
</evidence>
<dbReference type="Pfam" id="PF01794">
    <property type="entry name" value="Ferric_reduct"/>
    <property type="match status" value="1"/>
</dbReference>
<dbReference type="InterPro" id="IPR013121">
    <property type="entry name" value="Fe_red_NAD-bd_6"/>
</dbReference>
<keyword evidence="4" id="KW-0813">Transport</keyword>
<feature type="domain" description="FAD-binding FR-type" evidence="15">
    <location>
        <begin position="263"/>
        <end position="397"/>
    </location>
</feature>
<feature type="transmembrane region" description="Helical" evidence="14">
    <location>
        <begin position="166"/>
        <end position="184"/>
    </location>
</feature>
<reference evidence="16" key="1">
    <citation type="journal article" date="2021" name="IMA Fungus">
        <title>Genomic characterization of three marine fungi, including Emericellopsis atlantica sp. nov. with signatures of a generalist lifestyle and marine biomass degradation.</title>
        <authorList>
            <person name="Hagestad O.C."/>
            <person name="Hou L."/>
            <person name="Andersen J.H."/>
            <person name="Hansen E.H."/>
            <person name="Altermark B."/>
            <person name="Li C."/>
            <person name="Kuhnert E."/>
            <person name="Cox R.J."/>
            <person name="Crous P.W."/>
            <person name="Spatafora J.W."/>
            <person name="Lail K."/>
            <person name="Amirebrahimi M."/>
            <person name="Lipzen A."/>
            <person name="Pangilinan J."/>
            <person name="Andreopoulos W."/>
            <person name="Hayes R.D."/>
            <person name="Ng V."/>
            <person name="Grigoriev I.V."/>
            <person name="Jackson S.A."/>
            <person name="Sutton T.D.S."/>
            <person name="Dobson A.D.W."/>
            <person name="Rama T."/>
        </authorList>
    </citation>
    <scope>NUCLEOTIDE SEQUENCE</scope>
    <source>
        <strain evidence="16">TRa3180A</strain>
    </source>
</reference>
<dbReference type="InterPro" id="IPR039261">
    <property type="entry name" value="FNR_nucleotide-bd"/>
</dbReference>
<dbReference type="GO" id="GO:0006826">
    <property type="term" value="P:iron ion transport"/>
    <property type="evidence" value="ECO:0007669"/>
    <property type="project" value="TreeGrafter"/>
</dbReference>
<dbReference type="GO" id="GO:0015677">
    <property type="term" value="P:copper ion import"/>
    <property type="evidence" value="ECO:0007669"/>
    <property type="project" value="TreeGrafter"/>
</dbReference>
<evidence type="ECO:0000256" key="14">
    <source>
        <dbReference type="SAM" id="Phobius"/>
    </source>
</evidence>
<dbReference type="SFLD" id="SFLDG01168">
    <property type="entry name" value="Ferric_reductase_subgroup_(FRE"/>
    <property type="match status" value="1"/>
</dbReference>